<dbReference type="EMBL" id="KK914782">
    <property type="protein sequence ID" value="KDP28193.1"/>
    <property type="molecule type" value="Genomic_DNA"/>
</dbReference>
<dbReference type="Proteomes" id="UP000027138">
    <property type="component" value="Unassembled WGS sequence"/>
</dbReference>
<keyword evidence="2" id="KW-0134">Cell wall</keyword>
<evidence type="ECO:0000313" key="5">
    <source>
        <dbReference type="Proteomes" id="UP000027138"/>
    </source>
</evidence>
<feature type="chain" id="PRO_5001639088" description="Pectate lyase superfamily protein domain-containing protein" evidence="3">
    <location>
        <begin position="27"/>
        <end position="115"/>
    </location>
</feature>
<proteinExistence type="predicted"/>
<reference evidence="4 5" key="1">
    <citation type="journal article" date="2014" name="PLoS ONE">
        <title>Global Analysis of Gene Expression Profiles in Physic Nut (Jatropha curcas L.) Seedlings Exposed to Salt Stress.</title>
        <authorList>
            <person name="Zhang L."/>
            <person name="Zhang C."/>
            <person name="Wu P."/>
            <person name="Chen Y."/>
            <person name="Li M."/>
            <person name="Jiang H."/>
            <person name="Wu G."/>
        </authorList>
    </citation>
    <scope>NUCLEOTIDE SEQUENCE [LARGE SCALE GENOMIC DNA]</scope>
    <source>
        <strain evidence="5">cv. GZQX0401</strain>
        <tissue evidence="4">Young leaves</tissue>
    </source>
</reference>
<dbReference type="STRING" id="180498.A0A067JZI4"/>
<organism evidence="4 5">
    <name type="scientific">Jatropha curcas</name>
    <name type="common">Barbados nut</name>
    <dbReference type="NCBI Taxonomy" id="180498"/>
    <lineage>
        <taxon>Eukaryota</taxon>
        <taxon>Viridiplantae</taxon>
        <taxon>Streptophyta</taxon>
        <taxon>Embryophyta</taxon>
        <taxon>Tracheophyta</taxon>
        <taxon>Spermatophyta</taxon>
        <taxon>Magnoliopsida</taxon>
        <taxon>eudicotyledons</taxon>
        <taxon>Gunneridae</taxon>
        <taxon>Pentapetalae</taxon>
        <taxon>rosids</taxon>
        <taxon>fabids</taxon>
        <taxon>Malpighiales</taxon>
        <taxon>Euphorbiaceae</taxon>
        <taxon>Crotonoideae</taxon>
        <taxon>Jatropheae</taxon>
        <taxon>Jatropha</taxon>
    </lineage>
</organism>
<accession>A0A067JZI4</accession>
<dbReference type="SUPFAM" id="SSF51126">
    <property type="entry name" value="Pectin lyase-like"/>
    <property type="match status" value="1"/>
</dbReference>
<protein>
    <recommendedName>
        <fullName evidence="6">Pectate lyase superfamily protein domain-containing protein</fullName>
    </recommendedName>
</protein>
<dbReference type="AlphaFoldDB" id="A0A067JZI4"/>
<dbReference type="InterPro" id="IPR012334">
    <property type="entry name" value="Pectin_lyas_fold"/>
</dbReference>
<dbReference type="Gene3D" id="2.160.20.10">
    <property type="entry name" value="Single-stranded right-handed beta-helix, Pectin lyase-like"/>
    <property type="match status" value="1"/>
</dbReference>
<feature type="signal peptide" evidence="3">
    <location>
        <begin position="1"/>
        <end position="26"/>
    </location>
</feature>
<gene>
    <name evidence="4" type="ORF">JCGZ_13964</name>
</gene>
<evidence type="ECO:0000256" key="1">
    <source>
        <dbReference type="ARBA" id="ARBA00004191"/>
    </source>
</evidence>
<keyword evidence="3" id="KW-0732">Signal</keyword>
<keyword evidence="5" id="KW-1185">Reference proteome</keyword>
<evidence type="ECO:0000313" key="4">
    <source>
        <dbReference type="EMBL" id="KDP28193.1"/>
    </source>
</evidence>
<evidence type="ECO:0008006" key="6">
    <source>
        <dbReference type="Google" id="ProtNLM"/>
    </source>
</evidence>
<sequence length="115" mass="12087">MASTGKFEIKAIIVLVLAFFSCLANGAFSHTAVGLRNRRALRETSDAAVTVFDVTEHGAKADDKMNNAMPFIQTWKAACESTAPAKVVIPAGTFLTGPAVFQGPCAGPVIFEVQG</sequence>
<evidence type="ECO:0000256" key="3">
    <source>
        <dbReference type="SAM" id="SignalP"/>
    </source>
</evidence>
<evidence type="ECO:0000256" key="2">
    <source>
        <dbReference type="ARBA" id="ARBA00022512"/>
    </source>
</evidence>
<dbReference type="InterPro" id="IPR011050">
    <property type="entry name" value="Pectin_lyase_fold/virulence"/>
</dbReference>
<keyword evidence="2" id="KW-0964">Secreted</keyword>
<name>A0A067JZI4_JATCU</name>
<dbReference type="PROSITE" id="PS51257">
    <property type="entry name" value="PROKAR_LIPOPROTEIN"/>
    <property type="match status" value="1"/>
</dbReference>
<comment type="subcellular location">
    <subcellularLocation>
        <location evidence="1">Secreted</location>
        <location evidence="1">Cell wall</location>
    </subcellularLocation>
</comment>